<dbReference type="STRING" id="84521.SAMN04487994_10355"/>
<dbReference type="EMBL" id="PNHE01000004">
    <property type="protein sequence ID" value="PMC58944.1"/>
    <property type="molecule type" value="Genomic_DNA"/>
</dbReference>
<dbReference type="AlphaFoldDB" id="A0A1G8MNS7"/>
<accession>A0A1G8MNS7</accession>
<proteinExistence type="predicted"/>
<evidence type="ECO:0008006" key="4">
    <source>
        <dbReference type="Google" id="ProtNLM"/>
    </source>
</evidence>
<evidence type="ECO:0000256" key="1">
    <source>
        <dbReference type="SAM" id="Coils"/>
    </source>
</evidence>
<feature type="coiled-coil region" evidence="1">
    <location>
        <begin position="31"/>
        <end position="113"/>
    </location>
</feature>
<name>A0A1G8MNS7_9LACT</name>
<sequence length="213" mass="24335">MKKITYVSFLLFITIFLVGCSKSLPRAERIIGLMQEEMTSLVAQLNELQALEDELQQDFESTLDQDHSLELFADTDSPIQQNVFLRKDTINQLRQTLDTILSLENELLDLKDKKNIPEDVLNTIHQEVNAMDEAMDIFLKDYMDNLSLEEKAFASVASDDSNFGSFFKVIEDINTLSTTNEINLDRAITHFEPLNTTLVNAKVELIHSLESTR</sequence>
<evidence type="ECO:0000313" key="3">
    <source>
        <dbReference type="Proteomes" id="UP000235682"/>
    </source>
</evidence>
<dbReference type="PROSITE" id="PS51257">
    <property type="entry name" value="PROKAR_LIPOPROTEIN"/>
    <property type="match status" value="1"/>
</dbReference>
<keyword evidence="1" id="KW-0175">Coiled coil</keyword>
<dbReference type="InterPro" id="IPR036785">
    <property type="entry name" value="YkyA-like_sf"/>
</dbReference>
<protein>
    <recommendedName>
        <fullName evidence="4">Cell-wall binding lipoprotein</fullName>
    </recommendedName>
</protein>
<gene>
    <name evidence="2" type="ORF">CJ205_01885</name>
</gene>
<evidence type="ECO:0000313" key="2">
    <source>
        <dbReference type="EMBL" id="PMC58944.1"/>
    </source>
</evidence>
<organism evidence="2 3">
    <name type="scientific">Dolosicoccus paucivorans</name>
    <dbReference type="NCBI Taxonomy" id="84521"/>
    <lineage>
        <taxon>Bacteria</taxon>
        <taxon>Bacillati</taxon>
        <taxon>Bacillota</taxon>
        <taxon>Bacilli</taxon>
        <taxon>Lactobacillales</taxon>
        <taxon>Aerococcaceae</taxon>
        <taxon>Dolosicoccus</taxon>
    </lineage>
</organism>
<reference evidence="2 3" key="1">
    <citation type="submission" date="2017-09" db="EMBL/GenBank/DDBJ databases">
        <title>Bacterial strain isolated from the female urinary microbiota.</title>
        <authorList>
            <person name="Thomas-White K."/>
            <person name="Kumar N."/>
            <person name="Forster S."/>
            <person name="Putonti C."/>
            <person name="Lawley T."/>
            <person name="Wolfe A.J."/>
        </authorList>
    </citation>
    <scope>NUCLEOTIDE SEQUENCE [LARGE SCALE GENOMIC DNA]</scope>
    <source>
        <strain evidence="2 3">UMB0852</strain>
    </source>
</reference>
<comment type="caution">
    <text evidence="2">The sequence shown here is derived from an EMBL/GenBank/DDBJ whole genome shotgun (WGS) entry which is preliminary data.</text>
</comment>
<dbReference type="RefSeq" id="WP_092085801.1">
    <property type="nucleotide sequence ID" value="NZ_FNEL01000035.1"/>
</dbReference>
<keyword evidence="3" id="KW-1185">Reference proteome</keyword>
<dbReference type="OrthoDB" id="2139942at2"/>
<dbReference type="Gene3D" id="1.20.120.570">
    <property type="entry name" value="YkyA-like"/>
    <property type="match status" value="1"/>
</dbReference>
<dbReference type="Proteomes" id="UP000235682">
    <property type="component" value="Unassembled WGS sequence"/>
</dbReference>